<reference evidence="2" key="1">
    <citation type="submission" date="2020-05" db="EMBL/GenBank/DDBJ databases">
        <title>Frigoriglobus tundricola gen. nov., sp. nov., a psychrotolerant cellulolytic planctomycete of the family Gemmataceae with two divergent copies of 16S rRNA gene.</title>
        <authorList>
            <person name="Kulichevskaya I.S."/>
            <person name="Ivanova A.A."/>
            <person name="Naumoff D.G."/>
            <person name="Beletsky A.V."/>
            <person name="Rijpstra W.I.C."/>
            <person name="Sinninghe Damste J.S."/>
            <person name="Mardanov A.V."/>
            <person name="Ravin N.V."/>
            <person name="Dedysh S.N."/>
        </authorList>
    </citation>
    <scope>NUCLEOTIDE SEQUENCE [LARGE SCALE GENOMIC DNA]</scope>
    <source>
        <strain evidence="2">PL17</strain>
    </source>
</reference>
<dbReference type="EMBL" id="CP053452">
    <property type="protein sequence ID" value="QJX00080.1"/>
    <property type="molecule type" value="Genomic_DNA"/>
</dbReference>
<evidence type="ECO:0000313" key="2">
    <source>
        <dbReference type="Proteomes" id="UP000503447"/>
    </source>
</evidence>
<protein>
    <submittedName>
        <fullName evidence="1">Uncharacterized protein</fullName>
    </submittedName>
</protein>
<name>A0A6M5Z184_9BACT</name>
<keyword evidence="2" id="KW-1185">Reference proteome</keyword>
<sequence length="107" mass="10916">MCQWTEYAPASGWAGFARSDALTGALWDRLPVDAWVYLNLVSDSSMWESRADASVVSCHYAGGRVVHLAATPGAAAAFAAALAAEFGLVVSAEGGADSPAAPSPTDA</sequence>
<organism evidence="1 2">
    <name type="scientific">Frigoriglobus tundricola</name>
    <dbReference type="NCBI Taxonomy" id="2774151"/>
    <lineage>
        <taxon>Bacteria</taxon>
        <taxon>Pseudomonadati</taxon>
        <taxon>Planctomycetota</taxon>
        <taxon>Planctomycetia</taxon>
        <taxon>Gemmatales</taxon>
        <taxon>Gemmataceae</taxon>
        <taxon>Frigoriglobus</taxon>
    </lineage>
</organism>
<dbReference type="Proteomes" id="UP000503447">
    <property type="component" value="Chromosome"/>
</dbReference>
<dbReference type="KEGG" id="ftj:FTUN_7704"/>
<dbReference type="AlphaFoldDB" id="A0A6M5Z184"/>
<gene>
    <name evidence="1" type="ORF">FTUN_7704</name>
</gene>
<evidence type="ECO:0000313" key="1">
    <source>
        <dbReference type="EMBL" id="QJX00080.1"/>
    </source>
</evidence>
<accession>A0A6M5Z184</accession>
<proteinExistence type="predicted"/>
<dbReference type="RefSeq" id="WP_171474910.1">
    <property type="nucleotide sequence ID" value="NZ_CP053452.2"/>
</dbReference>